<sequence length="188" mass="21156">MNTPTLWLIRHGETDWSISGQHTGRTDIPLTENGREQARALKSRLAGQAFDQVLCSPLQRARETCELSGFGAQAQMEPDLMEWDYGVYEGRTSAEILKAEPDWSLWTSEVEGGENAKQVRERVGRLLDRLLAQQGTIALFAHGHILRSLISMWMSNDVRLGENILLDTASVSVLGFQRKVRVLHKLNT</sequence>
<name>A0AAP9JGY2_GLUTH</name>
<dbReference type="PANTHER" id="PTHR48100">
    <property type="entry name" value="BROAD-SPECIFICITY PHOSPHATASE YOR283W-RELATED"/>
    <property type="match status" value="1"/>
</dbReference>
<accession>A0AAP9JGY2</accession>
<dbReference type="SMART" id="SM00855">
    <property type="entry name" value="PGAM"/>
    <property type="match status" value="1"/>
</dbReference>
<dbReference type="Proteomes" id="UP000323560">
    <property type="component" value="Chromosome"/>
</dbReference>
<dbReference type="InterPro" id="IPR029033">
    <property type="entry name" value="His_PPase_superfam"/>
</dbReference>
<dbReference type="GO" id="GO:0101006">
    <property type="term" value="F:protein histidine phosphatase activity"/>
    <property type="evidence" value="ECO:0007669"/>
    <property type="project" value="TreeGrafter"/>
</dbReference>
<dbReference type="PANTHER" id="PTHR48100:SF15">
    <property type="entry name" value="SEDOHEPTULOSE 1,7-BISPHOSPHATASE"/>
    <property type="match status" value="1"/>
</dbReference>
<dbReference type="Gene3D" id="3.40.50.1240">
    <property type="entry name" value="Phosphoglycerate mutase-like"/>
    <property type="match status" value="1"/>
</dbReference>
<proteinExistence type="predicted"/>
<gene>
    <name evidence="2" type="ORF">FXF46_04670</name>
</gene>
<organism evidence="2 3">
    <name type="scientific">Gluconobacter thailandicus</name>
    <dbReference type="NCBI Taxonomy" id="257438"/>
    <lineage>
        <taxon>Bacteria</taxon>
        <taxon>Pseudomonadati</taxon>
        <taxon>Pseudomonadota</taxon>
        <taxon>Alphaproteobacteria</taxon>
        <taxon>Acetobacterales</taxon>
        <taxon>Acetobacteraceae</taxon>
        <taxon>Gluconobacter</taxon>
    </lineage>
</organism>
<feature type="binding site" evidence="1">
    <location>
        <position position="60"/>
    </location>
    <ligand>
        <name>substrate</name>
    </ligand>
</feature>
<reference evidence="2 3" key="1">
    <citation type="submission" date="2019-08" db="EMBL/GenBank/DDBJ databases">
        <title>Gluconobacter frateurii HD924 genome.</title>
        <authorList>
            <person name="Liu Y."/>
            <person name="Zhang P."/>
        </authorList>
    </citation>
    <scope>NUCLEOTIDE SEQUENCE [LARGE SCALE GENOMIC DNA]</scope>
    <source>
        <strain evidence="2 3">HD924</strain>
    </source>
</reference>
<dbReference type="InterPro" id="IPR050275">
    <property type="entry name" value="PGM_Phosphatase"/>
</dbReference>
<protein>
    <submittedName>
        <fullName evidence="2">Histidine phosphatase family protein</fullName>
    </submittedName>
</protein>
<evidence type="ECO:0000313" key="3">
    <source>
        <dbReference type="Proteomes" id="UP000323560"/>
    </source>
</evidence>
<dbReference type="InterPro" id="IPR013078">
    <property type="entry name" value="His_Pase_superF_clade-1"/>
</dbReference>
<dbReference type="KEGG" id="gti:FXF46_04670"/>
<dbReference type="Pfam" id="PF00300">
    <property type="entry name" value="His_Phos_1"/>
    <property type="match status" value="1"/>
</dbReference>
<feature type="binding site" evidence="1">
    <location>
        <begin position="23"/>
        <end position="24"/>
    </location>
    <ligand>
        <name>substrate</name>
    </ligand>
</feature>
<dbReference type="CDD" id="cd07067">
    <property type="entry name" value="HP_PGM_like"/>
    <property type="match status" value="1"/>
</dbReference>
<dbReference type="EMBL" id="CP043043">
    <property type="protein sequence ID" value="QEH95643.1"/>
    <property type="molecule type" value="Genomic_DNA"/>
</dbReference>
<dbReference type="RefSeq" id="WP_061511617.1">
    <property type="nucleotide sequence ID" value="NZ_CP043043.1"/>
</dbReference>
<dbReference type="SUPFAM" id="SSF53254">
    <property type="entry name" value="Phosphoglycerate mutase-like"/>
    <property type="match status" value="1"/>
</dbReference>
<dbReference type="AlphaFoldDB" id="A0AAP9JGY2"/>
<evidence type="ECO:0000313" key="2">
    <source>
        <dbReference type="EMBL" id="QEH95643.1"/>
    </source>
</evidence>
<evidence type="ECO:0000256" key="1">
    <source>
        <dbReference type="PIRSR" id="PIRSR613078-2"/>
    </source>
</evidence>
<dbReference type="GO" id="GO:0070297">
    <property type="term" value="P:regulation of phosphorelay signal transduction system"/>
    <property type="evidence" value="ECO:0007669"/>
    <property type="project" value="TreeGrafter"/>
</dbReference>